<protein>
    <submittedName>
        <fullName evidence="2">Uncharacterized protein</fullName>
    </submittedName>
</protein>
<dbReference type="EMBL" id="FOVG01000003">
    <property type="protein sequence ID" value="SFO07218.1"/>
    <property type="molecule type" value="Genomic_DNA"/>
</dbReference>
<gene>
    <name evidence="2" type="ORF">SAMN05428971_2802</name>
</gene>
<dbReference type="Proteomes" id="UP000198968">
    <property type="component" value="Unassembled WGS sequence"/>
</dbReference>
<reference evidence="3" key="1">
    <citation type="submission" date="2016-10" db="EMBL/GenBank/DDBJ databases">
        <authorList>
            <person name="Varghese N."/>
            <person name="Submissions S."/>
        </authorList>
    </citation>
    <scope>NUCLEOTIDE SEQUENCE [LARGE SCALE GENOMIC DNA]</scope>
    <source>
        <strain evidence="3">OV426</strain>
    </source>
</reference>
<evidence type="ECO:0000256" key="1">
    <source>
        <dbReference type="SAM" id="Phobius"/>
    </source>
</evidence>
<keyword evidence="1" id="KW-1133">Transmembrane helix</keyword>
<evidence type="ECO:0000313" key="2">
    <source>
        <dbReference type="EMBL" id="SFO07218.1"/>
    </source>
</evidence>
<dbReference type="AlphaFoldDB" id="A0A1I5E6L4"/>
<keyword evidence="1" id="KW-0812">Transmembrane</keyword>
<accession>A0A1I5E6L4</accession>
<keyword evidence="3" id="KW-1185">Reference proteome</keyword>
<proteinExistence type="predicted"/>
<keyword evidence="1" id="KW-0472">Membrane</keyword>
<feature type="transmembrane region" description="Helical" evidence="1">
    <location>
        <begin position="20"/>
        <end position="37"/>
    </location>
</feature>
<sequence>MFWIKFQEFKKKINQTARFIYKIIYLPLQYFIFTLNICRFQNGNIFFDVRKRVQK</sequence>
<organism evidence="2 3">
    <name type="scientific">Candidatus Pantoea varia</name>
    <dbReference type="NCBI Taxonomy" id="1881036"/>
    <lineage>
        <taxon>Bacteria</taxon>
        <taxon>Pseudomonadati</taxon>
        <taxon>Pseudomonadota</taxon>
        <taxon>Gammaproteobacteria</taxon>
        <taxon>Enterobacterales</taxon>
        <taxon>Erwiniaceae</taxon>
        <taxon>Pantoea</taxon>
    </lineage>
</organism>
<evidence type="ECO:0000313" key="3">
    <source>
        <dbReference type="Proteomes" id="UP000198968"/>
    </source>
</evidence>
<name>A0A1I5E6L4_9GAMM</name>